<evidence type="ECO:0000259" key="10">
    <source>
        <dbReference type="SMART" id="SM00934"/>
    </source>
</evidence>
<evidence type="ECO:0000256" key="9">
    <source>
        <dbReference type="ARBA" id="ARBA00049157"/>
    </source>
</evidence>
<dbReference type="PROSITE" id="PS00156">
    <property type="entry name" value="OMPDECASE"/>
    <property type="match status" value="1"/>
</dbReference>
<dbReference type="Proteomes" id="UP000437736">
    <property type="component" value="Unassembled WGS sequence"/>
</dbReference>
<protein>
    <recommendedName>
        <fullName evidence="4">Orotidine 5'-phosphate decarboxylase</fullName>
        <ecNumber evidence="3">4.1.1.23</ecNumber>
    </recommendedName>
    <alternativeName>
        <fullName evidence="8">OMP decarboxylase</fullName>
    </alternativeName>
</protein>
<proteinExistence type="predicted"/>
<evidence type="ECO:0000256" key="5">
    <source>
        <dbReference type="ARBA" id="ARBA00022793"/>
    </source>
</evidence>
<dbReference type="EMBL" id="WJHE01001265">
    <property type="protein sequence ID" value="MST34866.1"/>
    <property type="molecule type" value="Genomic_DNA"/>
</dbReference>
<comment type="function">
    <text evidence="1">Catalyzes the decarboxylation of orotidine 5'-monophosphate (OMP) to uridine 5'-monophosphate (UMP).</text>
</comment>
<dbReference type="InterPro" id="IPR001754">
    <property type="entry name" value="OMPdeCOase_dom"/>
</dbReference>
<evidence type="ECO:0000256" key="8">
    <source>
        <dbReference type="ARBA" id="ARBA00033428"/>
    </source>
</evidence>
<dbReference type="CDD" id="cd04725">
    <property type="entry name" value="OMP_decarboxylase_like"/>
    <property type="match status" value="1"/>
</dbReference>
<evidence type="ECO:0000256" key="2">
    <source>
        <dbReference type="ARBA" id="ARBA00004861"/>
    </source>
</evidence>
<organism evidence="11 12">
    <name type="scientific">Acidiferrimicrobium australe</name>
    <dbReference type="NCBI Taxonomy" id="2664430"/>
    <lineage>
        <taxon>Bacteria</taxon>
        <taxon>Bacillati</taxon>
        <taxon>Actinomycetota</taxon>
        <taxon>Acidimicrobiia</taxon>
        <taxon>Acidimicrobiales</taxon>
        <taxon>Acidimicrobiaceae</taxon>
        <taxon>Acidiferrimicrobium</taxon>
    </lineage>
</organism>
<keyword evidence="12" id="KW-1185">Reference proteome</keyword>
<evidence type="ECO:0000256" key="7">
    <source>
        <dbReference type="ARBA" id="ARBA00023239"/>
    </source>
</evidence>
<evidence type="ECO:0000313" key="12">
    <source>
        <dbReference type="Proteomes" id="UP000437736"/>
    </source>
</evidence>
<dbReference type="EC" id="4.1.1.23" evidence="3"/>
<dbReference type="SMART" id="SM00934">
    <property type="entry name" value="OMPdecase"/>
    <property type="match status" value="1"/>
</dbReference>
<name>A0ABW9QZ77_9ACTN</name>
<dbReference type="InterPro" id="IPR014732">
    <property type="entry name" value="OMPdecase"/>
</dbReference>
<reference evidence="11 12" key="1">
    <citation type="submission" date="2019-11" db="EMBL/GenBank/DDBJ databases">
        <title>Acidiferrimicrobium australis gen. nov., sp. nov., an acidophilic and obligately heterotrophic, member of the Actinobacteria that catalyses dissimilatory oxido- reduction of iron isolated from metal-rich acidic water in Chile.</title>
        <authorList>
            <person name="Gonzalez D."/>
            <person name="Huber K."/>
            <person name="Hedrich S."/>
            <person name="Rojas-Villalobos C."/>
            <person name="Quatrini R."/>
            <person name="Dinamarca M.A."/>
            <person name="Schwarz A."/>
            <person name="Canales C."/>
            <person name="Nancucheo I."/>
        </authorList>
    </citation>
    <scope>NUCLEOTIDE SEQUENCE [LARGE SCALE GENOMIC DNA]</scope>
    <source>
        <strain evidence="11 12">USS-CCA1</strain>
    </source>
</reference>
<evidence type="ECO:0000256" key="6">
    <source>
        <dbReference type="ARBA" id="ARBA00022975"/>
    </source>
</evidence>
<keyword evidence="6" id="KW-0665">Pyrimidine biosynthesis</keyword>
<dbReference type="PANTHER" id="PTHR32119">
    <property type="entry name" value="OROTIDINE 5'-PHOSPHATE DECARBOXYLASE"/>
    <property type="match status" value="1"/>
</dbReference>
<evidence type="ECO:0000313" key="11">
    <source>
        <dbReference type="EMBL" id="MST34866.1"/>
    </source>
</evidence>
<dbReference type="Gene3D" id="3.20.20.70">
    <property type="entry name" value="Aldolase class I"/>
    <property type="match status" value="1"/>
</dbReference>
<feature type="non-terminal residue" evidence="11">
    <location>
        <position position="168"/>
    </location>
</feature>
<keyword evidence="7" id="KW-0456">Lyase</keyword>
<dbReference type="PANTHER" id="PTHR32119:SF2">
    <property type="entry name" value="OROTIDINE 5'-PHOSPHATE DECARBOXYLASE"/>
    <property type="match status" value="1"/>
</dbReference>
<dbReference type="SUPFAM" id="SSF51366">
    <property type="entry name" value="Ribulose-phoshate binding barrel"/>
    <property type="match status" value="1"/>
</dbReference>
<evidence type="ECO:0000256" key="1">
    <source>
        <dbReference type="ARBA" id="ARBA00002356"/>
    </source>
</evidence>
<gene>
    <name evidence="11" type="ORF">GHK86_19335</name>
</gene>
<dbReference type="InterPro" id="IPR018089">
    <property type="entry name" value="OMPdecase_AS"/>
</dbReference>
<keyword evidence="5" id="KW-0210">Decarboxylase</keyword>
<dbReference type="InterPro" id="IPR011060">
    <property type="entry name" value="RibuloseP-bd_barrel"/>
</dbReference>
<evidence type="ECO:0000256" key="3">
    <source>
        <dbReference type="ARBA" id="ARBA00012321"/>
    </source>
</evidence>
<feature type="domain" description="Orotidine 5'-phosphate decarboxylase" evidence="10">
    <location>
        <begin position="10"/>
        <end position="168"/>
    </location>
</feature>
<dbReference type="Pfam" id="PF00215">
    <property type="entry name" value="OMPdecase"/>
    <property type="match status" value="1"/>
</dbReference>
<evidence type="ECO:0000256" key="4">
    <source>
        <dbReference type="ARBA" id="ARBA00021923"/>
    </source>
</evidence>
<comment type="pathway">
    <text evidence="2">Pyrimidine metabolism; UMP biosynthesis via de novo pathway; UMP from orotate: step 2/2.</text>
</comment>
<dbReference type="InterPro" id="IPR013785">
    <property type="entry name" value="Aldolase_TIM"/>
</dbReference>
<comment type="caution">
    <text evidence="11">The sequence shown here is derived from an EMBL/GenBank/DDBJ whole genome shotgun (WGS) entry which is preliminary data.</text>
</comment>
<accession>A0ABW9QZ77</accession>
<sequence length="168" mass="17263">MPEPTELRSRLALALDVDDQVAAMRLARELHPWFGVAKVGLELFSAAGPDIVAQLVDEGYRVFLDLKLHDIPTTVGKAARVLGALGVTYLTAHAFGGAAMLRAAVDGLTDGAAGAGLESPGVLAVTILTSDDGAPPHILGKRVATAVEARCAGFVCAASDVAEAKHLA</sequence>
<comment type="catalytic activity">
    <reaction evidence="9">
        <text>orotidine 5'-phosphate + H(+) = UMP + CO2</text>
        <dbReference type="Rhea" id="RHEA:11596"/>
        <dbReference type="ChEBI" id="CHEBI:15378"/>
        <dbReference type="ChEBI" id="CHEBI:16526"/>
        <dbReference type="ChEBI" id="CHEBI:57538"/>
        <dbReference type="ChEBI" id="CHEBI:57865"/>
        <dbReference type="EC" id="4.1.1.23"/>
    </reaction>
</comment>